<accession>A0ABW5H7A6</accession>
<evidence type="ECO:0000256" key="3">
    <source>
        <dbReference type="ARBA" id="ARBA00023163"/>
    </source>
</evidence>
<evidence type="ECO:0000259" key="5">
    <source>
        <dbReference type="PROSITE" id="PS50977"/>
    </source>
</evidence>
<dbReference type="SUPFAM" id="SSF46689">
    <property type="entry name" value="Homeodomain-like"/>
    <property type="match status" value="1"/>
</dbReference>
<proteinExistence type="predicted"/>
<feature type="domain" description="HTH tetR-type" evidence="5">
    <location>
        <begin position="15"/>
        <end position="75"/>
    </location>
</feature>
<dbReference type="EMBL" id="JBHUKS010000011">
    <property type="protein sequence ID" value="MFD2469028.1"/>
    <property type="molecule type" value="Genomic_DNA"/>
</dbReference>
<keyword evidence="7" id="KW-1185">Reference proteome</keyword>
<dbReference type="PRINTS" id="PR00455">
    <property type="entry name" value="HTHTETR"/>
</dbReference>
<dbReference type="SUPFAM" id="SSF48498">
    <property type="entry name" value="Tetracyclin repressor-like, C-terminal domain"/>
    <property type="match status" value="1"/>
</dbReference>
<dbReference type="InterPro" id="IPR009057">
    <property type="entry name" value="Homeodomain-like_sf"/>
</dbReference>
<keyword evidence="2 4" id="KW-0238">DNA-binding</keyword>
<dbReference type="PANTHER" id="PTHR30055">
    <property type="entry name" value="HTH-TYPE TRANSCRIPTIONAL REGULATOR RUTR"/>
    <property type="match status" value="1"/>
</dbReference>
<keyword evidence="1" id="KW-0805">Transcription regulation</keyword>
<organism evidence="6 7">
    <name type="scientific">Amycolatopsis silviterrae</name>
    <dbReference type="NCBI Taxonomy" id="1656914"/>
    <lineage>
        <taxon>Bacteria</taxon>
        <taxon>Bacillati</taxon>
        <taxon>Actinomycetota</taxon>
        <taxon>Actinomycetes</taxon>
        <taxon>Pseudonocardiales</taxon>
        <taxon>Pseudonocardiaceae</taxon>
        <taxon>Amycolatopsis</taxon>
    </lineage>
</organism>
<evidence type="ECO:0000256" key="1">
    <source>
        <dbReference type="ARBA" id="ARBA00023015"/>
    </source>
</evidence>
<evidence type="ECO:0000256" key="2">
    <source>
        <dbReference type="ARBA" id="ARBA00023125"/>
    </source>
</evidence>
<dbReference type="Gene3D" id="1.10.357.10">
    <property type="entry name" value="Tetracycline Repressor, domain 2"/>
    <property type="match status" value="1"/>
</dbReference>
<dbReference type="PROSITE" id="PS50977">
    <property type="entry name" value="HTH_TETR_2"/>
    <property type="match status" value="1"/>
</dbReference>
<dbReference type="RefSeq" id="WP_378305093.1">
    <property type="nucleotide sequence ID" value="NZ_JBHUKS010000011.1"/>
</dbReference>
<dbReference type="Proteomes" id="UP001597483">
    <property type="component" value="Unassembled WGS sequence"/>
</dbReference>
<sequence length="200" mass="22826">MAEDARAAARQTRRDQTRSRLADAAVDCFSLTGYVATSIEDITAAAGTTRATFYRHFRSKADVLMEVLRHLDEEYEPVYLALFELAERPSRERISRWLDDTLRVWERTRVASAAVTEAALLDDTVRERQQTSFERDIELLAAALQKGGCWTEPQAKVRAALLFGQLQQMFLRWSSHGWDLDRDETAVVLARMWSAALDLD</sequence>
<keyword evidence="3" id="KW-0804">Transcription</keyword>
<gene>
    <name evidence="6" type="ORF">ACFSVL_16695</name>
</gene>
<evidence type="ECO:0000313" key="6">
    <source>
        <dbReference type="EMBL" id="MFD2469028.1"/>
    </source>
</evidence>
<dbReference type="InterPro" id="IPR050109">
    <property type="entry name" value="HTH-type_TetR-like_transc_reg"/>
</dbReference>
<reference evidence="7" key="1">
    <citation type="journal article" date="2019" name="Int. J. Syst. Evol. Microbiol.">
        <title>The Global Catalogue of Microorganisms (GCM) 10K type strain sequencing project: providing services to taxonomists for standard genome sequencing and annotation.</title>
        <authorList>
            <consortium name="The Broad Institute Genomics Platform"/>
            <consortium name="The Broad Institute Genome Sequencing Center for Infectious Disease"/>
            <person name="Wu L."/>
            <person name="Ma J."/>
        </authorList>
    </citation>
    <scope>NUCLEOTIDE SEQUENCE [LARGE SCALE GENOMIC DNA]</scope>
    <source>
        <strain evidence="7">CGMCC 4.7641</strain>
    </source>
</reference>
<feature type="DNA-binding region" description="H-T-H motif" evidence="4">
    <location>
        <begin position="38"/>
        <end position="57"/>
    </location>
</feature>
<evidence type="ECO:0000256" key="4">
    <source>
        <dbReference type="PROSITE-ProRule" id="PRU00335"/>
    </source>
</evidence>
<comment type="caution">
    <text evidence="6">The sequence shown here is derived from an EMBL/GenBank/DDBJ whole genome shotgun (WGS) entry which is preliminary data.</text>
</comment>
<protein>
    <submittedName>
        <fullName evidence="6">TetR/AcrR family transcriptional regulator</fullName>
    </submittedName>
</protein>
<dbReference type="InterPro" id="IPR036271">
    <property type="entry name" value="Tet_transcr_reg_TetR-rel_C_sf"/>
</dbReference>
<evidence type="ECO:0000313" key="7">
    <source>
        <dbReference type="Proteomes" id="UP001597483"/>
    </source>
</evidence>
<name>A0ABW5H7A6_9PSEU</name>
<dbReference type="InterPro" id="IPR001647">
    <property type="entry name" value="HTH_TetR"/>
</dbReference>
<dbReference type="Pfam" id="PF00440">
    <property type="entry name" value="TetR_N"/>
    <property type="match status" value="1"/>
</dbReference>
<dbReference type="PANTHER" id="PTHR30055:SF234">
    <property type="entry name" value="HTH-TYPE TRANSCRIPTIONAL REGULATOR BETI"/>
    <property type="match status" value="1"/>
</dbReference>
<dbReference type="Gene3D" id="1.10.10.60">
    <property type="entry name" value="Homeodomain-like"/>
    <property type="match status" value="1"/>
</dbReference>